<protein>
    <recommendedName>
        <fullName evidence="11">Protein kinase domain-containing protein</fullName>
    </recommendedName>
</protein>
<feature type="compositionally biased region" description="Polar residues" evidence="9">
    <location>
        <begin position="1"/>
        <end position="18"/>
    </location>
</feature>
<dbReference type="Proteomes" id="UP001152561">
    <property type="component" value="Unassembled WGS sequence"/>
</dbReference>
<evidence type="ECO:0000256" key="8">
    <source>
        <dbReference type="ARBA" id="ARBA00023170"/>
    </source>
</evidence>
<dbReference type="SUPFAM" id="SSF52058">
    <property type="entry name" value="L domain-like"/>
    <property type="match status" value="1"/>
</dbReference>
<dbReference type="FunFam" id="3.30.200.20:FF:000125">
    <property type="entry name" value="Protein STRUBBELIG-RECEPTOR FAMILY 8"/>
    <property type="match status" value="1"/>
</dbReference>
<dbReference type="GO" id="GO:0004672">
    <property type="term" value="F:protein kinase activity"/>
    <property type="evidence" value="ECO:0007669"/>
    <property type="project" value="InterPro"/>
</dbReference>
<dbReference type="PANTHER" id="PTHR48007:SF13">
    <property type="entry name" value="PROTEIN STRUBBELIG-RECEPTOR FAMILY 4"/>
    <property type="match status" value="1"/>
</dbReference>
<dbReference type="InterPro" id="IPR001611">
    <property type="entry name" value="Leu-rich_rpt"/>
</dbReference>
<evidence type="ECO:0000256" key="4">
    <source>
        <dbReference type="ARBA" id="ARBA00022729"/>
    </source>
</evidence>
<feature type="region of interest" description="Disordered" evidence="9">
    <location>
        <begin position="302"/>
        <end position="332"/>
    </location>
</feature>
<feature type="compositionally biased region" description="Gly residues" evidence="9">
    <location>
        <begin position="232"/>
        <end position="245"/>
    </location>
</feature>
<dbReference type="InterPro" id="IPR032675">
    <property type="entry name" value="LRR_dom_sf"/>
</dbReference>
<feature type="compositionally biased region" description="Polar residues" evidence="9">
    <location>
        <begin position="307"/>
        <end position="318"/>
    </location>
</feature>
<accession>A0A9Q1MDS3</accession>
<gene>
    <name evidence="12" type="ORF">K7X08_004537</name>
</gene>
<comment type="caution">
    <text evidence="12">The sequence shown here is derived from an EMBL/GenBank/DDBJ whole genome shotgun (WGS) entry which is preliminary data.</text>
</comment>
<dbReference type="Pfam" id="PF13855">
    <property type="entry name" value="LRR_8"/>
    <property type="match status" value="1"/>
</dbReference>
<dbReference type="AlphaFoldDB" id="A0A9Q1MDS3"/>
<feature type="region of interest" description="Disordered" evidence="9">
    <location>
        <begin position="1"/>
        <end position="21"/>
    </location>
</feature>
<keyword evidence="2" id="KW-0433">Leucine-rich repeat</keyword>
<dbReference type="FunFam" id="1.10.510.10:FF:000095">
    <property type="entry name" value="protein STRUBBELIG-RECEPTOR FAMILY 8"/>
    <property type="match status" value="1"/>
</dbReference>
<dbReference type="Gene3D" id="1.10.510.10">
    <property type="entry name" value="Transferase(Phosphotransferase) domain 1"/>
    <property type="match status" value="1"/>
</dbReference>
<evidence type="ECO:0000256" key="1">
    <source>
        <dbReference type="ARBA" id="ARBA00004370"/>
    </source>
</evidence>
<dbReference type="GO" id="GO:0005524">
    <property type="term" value="F:ATP binding"/>
    <property type="evidence" value="ECO:0007669"/>
    <property type="project" value="InterPro"/>
</dbReference>
<evidence type="ECO:0000313" key="12">
    <source>
        <dbReference type="EMBL" id="KAJ8557771.1"/>
    </source>
</evidence>
<feature type="transmembrane region" description="Helical" evidence="10">
    <location>
        <begin position="256"/>
        <end position="276"/>
    </location>
</feature>
<dbReference type="PANTHER" id="PTHR48007">
    <property type="entry name" value="LEUCINE-RICH REPEAT RECEPTOR-LIKE PROTEIN KINASE PXC1"/>
    <property type="match status" value="1"/>
</dbReference>
<keyword evidence="5" id="KW-0677">Repeat</keyword>
<dbReference type="InterPro" id="IPR011009">
    <property type="entry name" value="Kinase-like_dom_sf"/>
</dbReference>
<dbReference type="InterPro" id="IPR046959">
    <property type="entry name" value="PRK1-6/SRF4-like"/>
</dbReference>
<organism evidence="12 13">
    <name type="scientific">Anisodus acutangulus</name>
    <dbReference type="NCBI Taxonomy" id="402998"/>
    <lineage>
        <taxon>Eukaryota</taxon>
        <taxon>Viridiplantae</taxon>
        <taxon>Streptophyta</taxon>
        <taxon>Embryophyta</taxon>
        <taxon>Tracheophyta</taxon>
        <taxon>Spermatophyta</taxon>
        <taxon>Magnoliopsida</taxon>
        <taxon>eudicotyledons</taxon>
        <taxon>Gunneridae</taxon>
        <taxon>Pentapetalae</taxon>
        <taxon>asterids</taxon>
        <taxon>lamiids</taxon>
        <taxon>Solanales</taxon>
        <taxon>Solanaceae</taxon>
        <taxon>Solanoideae</taxon>
        <taxon>Hyoscyameae</taxon>
        <taxon>Anisodus</taxon>
    </lineage>
</organism>
<dbReference type="Gene3D" id="3.30.200.20">
    <property type="entry name" value="Phosphorylase Kinase, domain 1"/>
    <property type="match status" value="1"/>
</dbReference>
<sequence>MYSFLNSPGQLTKWSSSDGDPCGESWKGITCSGNRVTEIQISGLGLSGSMGYQLTSLTSVTNFDISNNNLGNQIPYQLPPNVQRLNLAGNGFTGGLPYSISQMKSLQYLNVSHNQIQGELNDMFGSLSSLNTLDISFNSMTGKLPQSFQSLTSMKKIYLQNNQFTGNVDVLANLPLDDLDLENNQFTGGIPEKLKGIIQKSNSNTGSSGPAPPSPPGAPPANRSSTHSKKSGGNGSPSSGGGGNDSGAKSGISGGGVAGIVISVSVVGAVAVIFIIKKRRRKSSTDIEKLDVQPFALDSQEVKDTKLSQNSSTTSTEAIETPTAVPLKPPPINPRKSIGGDDISAKPIVPQKKTHTAERNVVQYSISDLQMATDSFSVENRIGDGSIGSVYQGHFDNGKVLTVKKLYSSELQNPENFVKMVPDISQLDHPNVTELVGYCSEDGQHLLVYEFHKNGSLHDFLHRMDEGSTRLITWDSRVKIALGIARALEYLHEVCSPFLVHKNIKSENILLDADLNPHLSDSGLASLMADVDQGLNHKIESGYGAPEAAVSRKCTTKSDVYSFGVVMLELFSGRKPFDSSRPRSEQSLVRWATPQLHDIDALEKMVDPALNGLYSVKSLSRFADVISLCVQPEPEFRPPMSEVVQALVRLVQRANMSKRLHGIDQDSDVQD</sequence>
<dbReference type="Pfam" id="PF13516">
    <property type="entry name" value="LRR_6"/>
    <property type="match status" value="1"/>
</dbReference>
<evidence type="ECO:0000256" key="3">
    <source>
        <dbReference type="ARBA" id="ARBA00022692"/>
    </source>
</evidence>
<dbReference type="InterPro" id="IPR001245">
    <property type="entry name" value="Ser-Thr/Tyr_kinase_cat_dom"/>
</dbReference>
<keyword evidence="4" id="KW-0732">Signal</keyword>
<reference evidence="13" key="1">
    <citation type="journal article" date="2023" name="Proc. Natl. Acad. Sci. U.S.A.">
        <title>Genomic and structural basis for evolution of tropane alkaloid biosynthesis.</title>
        <authorList>
            <person name="Wanga Y.-J."/>
            <person name="Taina T."/>
            <person name="Yua J.-Y."/>
            <person name="Lia J."/>
            <person name="Xua B."/>
            <person name="Chenc J."/>
            <person name="D'Auriad J.C."/>
            <person name="Huanga J.-P."/>
            <person name="Huanga S.-X."/>
        </authorList>
    </citation>
    <scope>NUCLEOTIDE SEQUENCE [LARGE SCALE GENOMIC DNA]</scope>
    <source>
        <strain evidence="13">cv. KIB-2019</strain>
    </source>
</reference>
<feature type="region of interest" description="Disordered" evidence="9">
    <location>
        <begin position="199"/>
        <end position="247"/>
    </location>
</feature>
<comment type="subcellular location">
    <subcellularLocation>
        <location evidence="1">Membrane</location>
    </subcellularLocation>
</comment>
<dbReference type="FunFam" id="3.80.10.10:FF:000062">
    <property type="entry name" value="protein STRUBBELIG-RECEPTOR FAMILY 3"/>
    <property type="match status" value="1"/>
</dbReference>
<evidence type="ECO:0000256" key="7">
    <source>
        <dbReference type="ARBA" id="ARBA00023136"/>
    </source>
</evidence>
<feature type="compositionally biased region" description="Pro residues" evidence="9">
    <location>
        <begin position="210"/>
        <end position="219"/>
    </location>
</feature>
<evidence type="ECO:0000256" key="2">
    <source>
        <dbReference type="ARBA" id="ARBA00022614"/>
    </source>
</evidence>
<dbReference type="Pfam" id="PF08263">
    <property type="entry name" value="LRRNT_2"/>
    <property type="match status" value="1"/>
</dbReference>
<proteinExistence type="predicted"/>
<evidence type="ECO:0000256" key="9">
    <source>
        <dbReference type="SAM" id="MobiDB-lite"/>
    </source>
</evidence>
<dbReference type="PROSITE" id="PS50011">
    <property type="entry name" value="PROTEIN_KINASE_DOM"/>
    <property type="match status" value="1"/>
</dbReference>
<dbReference type="Pfam" id="PF07714">
    <property type="entry name" value="PK_Tyr_Ser-Thr"/>
    <property type="match status" value="1"/>
</dbReference>
<evidence type="ECO:0000256" key="5">
    <source>
        <dbReference type="ARBA" id="ARBA00022737"/>
    </source>
</evidence>
<evidence type="ECO:0000256" key="10">
    <source>
        <dbReference type="SAM" id="Phobius"/>
    </source>
</evidence>
<keyword evidence="3 10" id="KW-0812">Transmembrane</keyword>
<keyword evidence="8" id="KW-0675">Receptor</keyword>
<dbReference type="GO" id="GO:0016020">
    <property type="term" value="C:membrane"/>
    <property type="evidence" value="ECO:0007669"/>
    <property type="project" value="UniProtKB-SubCell"/>
</dbReference>
<dbReference type="GO" id="GO:0050832">
    <property type="term" value="P:defense response to fungus"/>
    <property type="evidence" value="ECO:0007669"/>
    <property type="project" value="UniProtKB-ARBA"/>
</dbReference>
<dbReference type="Pfam" id="PF00560">
    <property type="entry name" value="LRR_1"/>
    <property type="match status" value="2"/>
</dbReference>
<dbReference type="InterPro" id="IPR000719">
    <property type="entry name" value="Prot_kinase_dom"/>
</dbReference>
<keyword evidence="7 10" id="KW-0472">Membrane</keyword>
<keyword evidence="13" id="KW-1185">Reference proteome</keyword>
<dbReference type="SUPFAM" id="SSF56112">
    <property type="entry name" value="Protein kinase-like (PK-like)"/>
    <property type="match status" value="1"/>
</dbReference>
<dbReference type="InterPro" id="IPR013210">
    <property type="entry name" value="LRR_N_plant-typ"/>
</dbReference>
<evidence type="ECO:0000256" key="6">
    <source>
        <dbReference type="ARBA" id="ARBA00022989"/>
    </source>
</evidence>
<evidence type="ECO:0000259" key="11">
    <source>
        <dbReference type="PROSITE" id="PS50011"/>
    </source>
</evidence>
<name>A0A9Q1MDS3_9SOLA</name>
<keyword evidence="6 10" id="KW-1133">Transmembrane helix</keyword>
<dbReference type="EMBL" id="JAJAGQ010000007">
    <property type="protein sequence ID" value="KAJ8557771.1"/>
    <property type="molecule type" value="Genomic_DNA"/>
</dbReference>
<dbReference type="Gene3D" id="3.80.10.10">
    <property type="entry name" value="Ribonuclease Inhibitor"/>
    <property type="match status" value="2"/>
</dbReference>
<evidence type="ECO:0000313" key="13">
    <source>
        <dbReference type="Proteomes" id="UP001152561"/>
    </source>
</evidence>
<dbReference type="OrthoDB" id="615426at2759"/>
<feature type="domain" description="Protein kinase" evidence="11">
    <location>
        <begin position="376"/>
        <end position="650"/>
    </location>
</feature>